<keyword evidence="1 4" id="KW-0808">Transferase</keyword>
<accession>A0A0P1IL98</accession>
<dbReference type="Pfam" id="PF12000">
    <property type="entry name" value="Glyco_trans_4_3"/>
    <property type="match status" value="1"/>
</dbReference>
<dbReference type="PANTHER" id="PTHR46401">
    <property type="entry name" value="GLYCOSYLTRANSFERASE WBBK-RELATED"/>
    <property type="match status" value="1"/>
</dbReference>
<dbReference type="PANTHER" id="PTHR46401:SF2">
    <property type="entry name" value="GLYCOSYLTRANSFERASE WBBK-RELATED"/>
    <property type="match status" value="1"/>
</dbReference>
<evidence type="ECO:0000313" key="5">
    <source>
        <dbReference type="Proteomes" id="UP000051184"/>
    </source>
</evidence>
<dbReference type="CDD" id="cd03818">
    <property type="entry name" value="GT4_ExpC-like"/>
    <property type="match status" value="1"/>
</dbReference>
<feature type="domain" description="Glycosyl transferase family 4" evidence="3">
    <location>
        <begin position="24"/>
        <end position="194"/>
    </location>
</feature>
<dbReference type="Gene3D" id="3.40.50.2000">
    <property type="entry name" value="Glycogen Phosphorylase B"/>
    <property type="match status" value="2"/>
</dbReference>
<dbReference type="RefSeq" id="WP_058313420.1">
    <property type="nucleotide sequence ID" value="NZ_CYTO01000008.1"/>
</dbReference>
<dbReference type="InterPro" id="IPR001296">
    <property type="entry name" value="Glyco_trans_1"/>
</dbReference>
<dbReference type="OrthoDB" id="9793726at2"/>
<evidence type="ECO:0000259" key="2">
    <source>
        <dbReference type="Pfam" id="PF00534"/>
    </source>
</evidence>
<dbReference type="EC" id="2.4.1.57" evidence="4"/>
<dbReference type="SUPFAM" id="SSF53756">
    <property type="entry name" value="UDP-Glycosyltransferase/glycogen phosphorylase"/>
    <property type="match status" value="1"/>
</dbReference>
<dbReference type="Proteomes" id="UP000051184">
    <property type="component" value="Unassembled WGS sequence"/>
</dbReference>
<evidence type="ECO:0000256" key="1">
    <source>
        <dbReference type="ARBA" id="ARBA00022679"/>
    </source>
</evidence>
<evidence type="ECO:0000259" key="3">
    <source>
        <dbReference type="Pfam" id="PF12000"/>
    </source>
</evidence>
<proteinExistence type="predicted"/>
<reference evidence="5" key="1">
    <citation type="submission" date="2015-09" db="EMBL/GenBank/DDBJ databases">
        <authorList>
            <person name="Rodrigo-Torres Lidia"/>
            <person name="Arahal R.David."/>
        </authorList>
    </citation>
    <scope>NUCLEOTIDE SEQUENCE [LARGE SCALE GENOMIC DNA]</scope>
    <source>
        <strain evidence="5">CECT 5114</strain>
    </source>
</reference>
<evidence type="ECO:0000313" key="4">
    <source>
        <dbReference type="EMBL" id="CUK24403.1"/>
    </source>
</evidence>
<organism evidence="4 5">
    <name type="scientific">Cognatishimia activa</name>
    <dbReference type="NCBI Taxonomy" id="1715691"/>
    <lineage>
        <taxon>Bacteria</taxon>
        <taxon>Pseudomonadati</taxon>
        <taxon>Pseudomonadota</taxon>
        <taxon>Alphaproteobacteria</taxon>
        <taxon>Rhodobacterales</taxon>
        <taxon>Paracoccaceae</taxon>
        <taxon>Cognatishimia</taxon>
    </lineage>
</organism>
<dbReference type="GO" id="GO:0009103">
    <property type="term" value="P:lipopolysaccharide biosynthetic process"/>
    <property type="evidence" value="ECO:0007669"/>
    <property type="project" value="TreeGrafter"/>
</dbReference>
<keyword evidence="5" id="KW-1185">Reference proteome</keyword>
<dbReference type="STRING" id="1715691.TA5113_00811"/>
<dbReference type="InterPro" id="IPR022623">
    <property type="entry name" value="Glyco_trans_4"/>
</dbReference>
<dbReference type="Pfam" id="PF00534">
    <property type="entry name" value="Glycos_transf_1"/>
    <property type="match status" value="1"/>
</dbReference>
<feature type="domain" description="Glycosyl transferase family 1" evidence="2">
    <location>
        <begin position="216"/>
        <end position="386"/>
    </location>
</feature>
<name>A0A0P1IL98_9RHOB</name>
<keyword evidence="4" id="KW-0328">Glycosyltransferase</keyword>
<dbReference type="EMBL" id="CYUE01000002">
    <property type="protein sequence ID" value="CUK24403.1"/>
    <property type="molecule type" value="Genomic_DNA"/>
</dbReference>
<gene>
    <name evidence="4" type="primary">pimA</name>
    <name evidence="4" type="ORF">TA5114_00186</name>
</gene>
<dbReference type="AlphaFoldDB" id="A0A0P1IL98"/>
<protein>
    <submittedName>
        <fullName evidence="4">GDP-mannose-dependent alpha-(1-2)-phosphatidylinositol mannosyltransferase</fullName>
        <ecNumber evidence="4">2.4.1.57</ecNumber>
    </submittedName>
</protein>
<sequence length="419" mass="47049">MNILFIHQNFPGQYKNLAAALAAQGHRCVALTLRVKKPTKWQGVDVLPYTIKRKQGGGTHPWLMDLDTKVIRAESCMIAAMDLKERGFSPDVIVAHPGWGEAMFLRDVWPKARIGLYYELFYQPSADDVGFDPEFPNPAGAFDPLRLRLKNLNNALHYPLGDMGISPTHFQAGTYPKKYQDRISVIHDGIDTEQAAPNPEATFKVSESLTLSCADEVVTFVNRNLEPYRGYHVFMRSLPKLLVERPKAHIVIVGGDGHSYGTAAPEGQTWKQIFIDEVRGQISDLDWARVHFVGKVPYDNFLNLLQIARVHVYLTYPFVLSWSLLEAMSIGAAIVASDTAPVREVIDHDRTGRLVDFFDQEGLASEIADLLNDERARHALGANARNLIVRNFDLKTKCLPMQLDWINQLAEMEPGGTEI</sequence>
<dbReference type="GO" id="GO:0016757">
    <property type="term" value="F:glycosyltransferase activity"/>
    <property type="evidence" value="ECO:0007669"/>
    <property type="project" value="UniProtKB-KW"/>
</dbReference>